<dbReference type="GO" id="GO:0005829">
    <property type="term" value="C:cytosol"/>
    <property type="evidence" value="ECO:0007669"/>
    <property type="project" value="TreeGrafter"/>
</dbReference>
<evidence type="ECO:0000256" key="1">
    <source>
        <dbReference type="ARBA" id="ARBA00010688"/>
    </source>
</evidence>
<dbReference type="CDD" id="cd01166">
    <property type="entry name" value="KdgK"/>
    <property type="match status" value="1"/>
</dbReference>
<dbReference type="RefSeq" id="WP_213003101.1">
    <property type="nucleotide sequence ID" value="NZ_BAAATW010000029.1"/>
</dbReference>
<name>A0A919T1Q2_9ACTN</name>
<dbReference type="Proteomes" id="UP000680865">
    <property type="component" value="Unassembled WGS sequence"/>
</dbReference>
<comment type="caution">
    <text evidence="6">The sequence shown here is derived from an EMBL/GenBank/DDBJ whole genome shotgun (WGS) entry which is preliminary data.</text>
</comment>
<evidence type="ECO:0000256" key="4">
    <source>
        <dbReference type="RuleBase" id="RU003704"/>
    </source>
</evidence>
<proteinExistence type="inferred from homology"/>
<dbReference type="PANTHER" id="PTHR10584">
    <property type="entry name" value="SUGAR KINASE"/>
    <property type="match status" value="1"/>
</dbReference>
<dbReference type="Pfam" id="PF00294">
    <property type="entry name" value="PfkB"/>
    <property type="match status" value="1"/>
</dbReference>
<dbReference type="PANTHER" id="PTHR10584:SF166">
    <property type="entry name" value="RIBOKINASE"/>
    <property type="match status" value="1"/>
</dbReference>
<dbReference type="GO" id="GO:0016301">
    <property type="term" value="F:kinase activity"/>
    <property type="evidence" value="ECO:0007669"/>
    <property type="project" value="UniProtKB-KW"/>
</dbReference>
<protein>
    <submittedName>
        <fullName evidence="6">Sugar kinase</fullName>
    </submittedName>
</protein>
<dbReference type="InterPro" id="IPR011611">
    <property type="entry name" value="PfkB_dom"/>
</dbReference>
<sequence>MDVLVVGDANPDLVLRGDVRPRFGQAEQLLTGADLVLGGSAAITAAGCARLGLSTTLLTALGDDVFGAITRQRLEERGVALLLARTAPEIPTGLSVILTPDDDDRSILTLPGTIPALRPEDVTDEHLAATRHVHVASLYLQPGLAAGLAGVFARARAAGVTTSLDTNWDPAERWDSIEDILAHTDVFLPNANELRAVTGEQDVDRAAAKLVARGTTVVMKNGAAGARAWGPDGESSAPGRTVEVADTTGAGDSFNAGFLAGRLAGLPVAEAIRWAAAAGSLSTRAAGGTAAQATRADLEA</sequence>
<keyword evidence="7" id="KW-1185">Reference proteome</keyword>
<dbReference type="AlphaFoldDB" id="A0A919T1Q2"/>
<feature type="domain" description="Carbohydrate kinase PfkB" evidence="5">
    <location>
        <begin position="3"/>
        <end position="291"/>
    </location>
</feature>
<evidence type="ECO:0000259" key="5">
    <source>
        <dbReference type="Pfam" id="PF00294"/>
    </source>
</evidence>
<dbReference type="PRINTS" id="PR00990">
    <property type="entry name" value="RIBOKINASE"/>
</dbReference>
<dbReference type="Gene3D" id="3.40.1190.20">
    <property type="match status" value="1"/>
</dbReference>
<dbReference type="GO" id="GO:0006796">
    <property type="term" value="P:phosphate-containing compound metabolic process"/>
    <property type="evidence" value="ECO:0007669"/>
    <property type="project" value="UniProtKB-ARBA"/>
</dbReference>
<dbReference type="InterPro" id="IPR002173">
    <property type="entry name" value="Carboh/pur_kinase_PfkB_CS"/>
</dbReference>
<evidence type="ECO:0000313" key="6">
    <source>
        <dbReference type="EMBL" id="GIM83682.1"/>
    </source>
</evidence>
<organism evidence="6 7">
    <name type="scientific">Winogradskya consettensis</name>
    <dbReference type="NCBI Taxonomy" id="113560"/>
    <lineage>
        <taxon>Bacteria</taxon>
        <taxon>Bacillati</taxon>
        <taxon>Actinomycetota</taxon>
        <taxon>Actinomycetes</taxon>
        <taxon>Micromonosporales</taxon>
        <taxon>Micromonosporaceae</taxon>
        <taxon>Winogradskya</taxon>
    </lineage>
</organism>
<gene>
    <name evidence="6" type="ORF">Aco04nite_87760</name>
</gene>
<evidence type="ECO:0000256" key="2">
    <source>
        <dbReference type="ARBA" id="ARBA00022679"/>
    </source>
</evidence>
<dbReference type="PROSITE" id="PS00584">
    <property type="entry name" value="PFKB_KINASES_2"/>
    <property type="match status" value="1"/>
</dbReference>
<keyword evidence="3 4" id="KW-0418">Kinase</keyword>
<comment type="similarity">
    <text evidence="1 4">Belongs to the carbohydrate kinase PfkB family.</text>
</comment>
<dbReference type="SUPFAM" id="SSF53613">
    <property type="entry name" value="Ribokinase-like"/>
    <property type="match status" value="1"/>
</dbReference>
<accession>A0A919T1Q2</accession>
<evidence type="ECO:0000256" key="3">
    <source>
        <dbReference type="ARBA" id="ARBA00022777"/>
    </source>
</evidence>
<keyword evidence="2 4" id="KW-0808">Transferase</keyword>
<evidence type="ECO:0000313" key="7">
    <source>
        <dbReference type="Proteomes" id="UP000680865"/>
    </source>
</evidence>
<reference evidence="6" key="1">
    <citation type="submission" date="2021-03" db="EMBL/GenBank/DDBJ databases">
        <title>Whole genome shotgun sequence of Actinoplanes consettensis NBRC 14913.</title>
        <authorList>
            <person name="Komaki H."/>
            <person name="Tamura T."/>
        </authorList>
    </citation>
    <scope>NUCLEOTIDE SEQUENCE</scope>
    <source>
        <strain evidence="6">NBRC 14913</strain>
    </source>
</reference>
<dbReference type="InterPro" id="IPR002139">
    <property type="entry name" value="Ribo/fructo_kinase"/>
</dbReference>
<dbReference type="InterPro" id="IPR029056">
    <property type="entry name" value="Ribokinase-like"/>
</dbReference>
<dbReference type="EMBL" id="BOQP01000057">
    <property type="protein sequence ID" value="GIM83682.1"/>
    <property type="molecule type" value="Genomic_DNA"/>
</dbReference>